<accession>A0AAE0EQC6</accession>
<proteinExistence type="predicted"/>
<gene>
    <name evidence="2" type="ORF">CYMTET_53432</name>
</gene>
<evidence type="ECO:0000256" key="1">
    <source>
        <dbReference type="SAM" id="MobiDB-lite"/>
    </source>
</evidence>
<dbReference type="EMBL" id="LGRX02035038">
    <property type="protein sequence ID" value="KAK3236424.1"/>
    <property type="molecule type" value="Genomic_DNA"/>
</dbReference>
<sequence length="108" mass="12138">MFPVCTPLNSPKPSAVFNVKGRQVAGCSRVVRPIVANDSKRPYTMADLKSDVQKSEKKMNTKAKRAAETPAERFSRTMRLKWGSVADRIKNKRSSHFLTVDDSSETEH</sequence>
<dbReference type="AlphaFoldDB" id="A0AAE0EQC6"/>
<dbReference type="Proteomes" id="UP001190700">
    <property type="component" value="Unassembled WGS sequence"/>
</dbReference>
<feature type="region of interest" description="Disordered" evidence="1">
    <location>
        <begin position="49"/>
        <end position="72"/>
    </location>
</feature>
<evidence type="ECO:0000313" key="2">
    <source>
        <dbReference type="EMBL" id="KAK3236424.1"/>
    </source>
</evidence>
<reference evidence="2 3" key="1">
    <citation type="journal article" date="2015" name="Genome Biol. Evol.">
        <title>Comparative Genomics of a Bacterivorous Green Alga Reveals Evolutionary Causalities and Consequences of Phago-Mixotrophic Mode of Nutrition.</title>
        <authorList>
            <person name="Burns J.A."/>
            <person name="Paasch A."/>
            <person name="Narechania A."/>
            <person name="Kim E."/>
        </authorList>
    </citation>
    <scope>NUCLEOTIDE SEQUENCE [LARGE SCALE GENOMIC DNA]</scope>
    <source>
        <strain evidence="2 3">PLY_AMNH</strain>
    </source>
</reference>
<evidence type="ECO:0000313" key="3">
    <source>
        <dbReference type="Proteomes" id="UP001190700"/>
    </source>
</evidence>
<organism evidence="2 3">
    <name type="scientific">Cymbomonas tetramitiformis</name>
    <dbReference type="NCBI Taxonomy" id="36881"/>
    <lineage>
        <taxon>Eukaryota</taxon>
        <taxon>Viridiplantae</taxon>
        <taxon>Chlorophyta</taxon>
        <taxon>Pyramimonadophyceae</taxon>
        <taxon>Pyramimonadales</taxon>
        <taxon>Pyramimonadaceae</taxon>
        <taxon>Cymbomonas</taxon>
    </lineage>
</organism>
<protein>
    <submittedName>
        <fullName evidence="2">Uncharacterized protein</fullName>
    </submittedName>
</protein>
<name>A0AAE0EQC6_9CHLO</name>
<comment type="caution">
    <text evidence="2">The sequence shown here is derived from an EMBL/GenBank/DDBJ whole genome shotgun (WGS) entry which is preliminary data.</text>
</comment>
<keyword evidence="3" id="KW-1185">Reference proteome</keyword>